<sequence>MVSIRERANGWSPEVIDRALIVACAVAWLLALGFAVAAGVALADLGGGRTSGTPDDGDSPWLLYTVIGVSALVIALAVPLLLRARNAAPSSATAAAPAEPGRARVAASRIHAGYPASTARSATSRVSSAAVDRLLLRCGLGILTAMGAAYIAVAIATHLMAVDSDGAAWALYAVAGVLTLGMVAIPVLLLRQLPSQQAD</sequence>
<gene>
    <name evidence="1" type="ORF">MCNF_17670</name>
</gene>
<reference evidence="1" key="1">
    <citation type="journal article" date="2019" name="Emerg. Microbes Infect.">
        <title>Comprehensive subspecies identification of 175 nontuberculous mycobacteria species based on 7547 genomic profiles.</title>
        <authorList>
            <person name="Matsumoto Y."/>
            <person name="Kinjo T."/>
            <person name="Motooka D."/>
            <person name="Nabeya D."/>
            <person name="Jung N."/>
            <person name="Uechi K."/>
            <person name="Horii T."/>
            <person name="Iida T."/>
            <person name="Fujita J."/>
            <person name="Nakamura S."/>
        </authorList>
    </citation>
    <scope>NUCLEOTIDE SEQUENCE [LARGE SCALE GENOMIC DNA]</scope>
    <source>
        <strain evidence="1">JCM 13671</strain>
    </source>
</reference>
<accession>A0A7I7XWC5</accession>
<dbReference type="AlphaFoldDB" id="A0A7I7XWC5"/>
<keyword evidence="2" id="KW-1185">Reference proteome</keyword>
<protein>
    <submittedName>
        <fullName evidence="1">Uncharacterized protein</fullName>
    </submittedName>
</protein>
<dbReference type="EMBL" id="AP022612">
    <property type="protein sequence ID" value="BBZ33162.1"/>
    <property type="molecule type" value="Genomic_DNA"/>
</dbReference>
<dbReference type="RefSeq" id="WP_085154876.1">
    <property type="nucleotide sequence ID" value="NZ_AP022612.1"/>
</dbReference>
<name>A0A7I7XWC5_9MYCO</name>
<dbReference type="Proteomes" id="UP000466931">
    <property type="component" value="Chromosome"/>
</dbReference>
<dbReference type="Pfam" id="PF10812">
    <property type="entry name" value="DUF2561"/>
    <property type="match status" value="1"/>
</dbReference>
<dbReference type="InterPro" id="IPR024381">
    <property type="entry name" value="DUF2561"/>
</dbReference>
<reference evidence="1" key="2">
    <citation type="submission" date="2020-02" db="EMBL/GenBank/DDBJ databases">
        <authorList>
            <person name="Matsumoto Y."/>
            <person name="Motooka D."/>
            <person name="Nakamura S."/>
        </authorList>
    </citation>
    <scope>NUCLEOTIDE SEQUENCE</scope>
    <source>
        <strain evidence="1">JCM 13671</strain>
    </source>
</reference>
<organism evidence="1 2">
    <name type="scientific">Mycolicibacterium confluentis</name>
    <dbReference type="NCBI Taxonomy" id="28047"/>
    <lineage>
        <taxon>Bacteria</taxon>
        <taxon>Bacillati</taxon>
        <taxon>Actinomycetota</taxon>
        <taxon>Actinomycetes</taxon>
        <taxon>Mycobacteriales</taxon>
        <taxon>Mycobacteriaceae</taxon>
        <taxon>Mycolicibacterium</taxon>
    </lineage>
</organism>
<proteinExistence type="predicted"/>
<dbReference type="OrthoDB" id="4640608at2"/>
<evidence type="ECO:0000313" key="2">
    <source>
        <dbReference type="Proteomes" id="UP000466931"/>
    </source>
</evidence>
<evidence type="ECO:0000313" key="1">
    <source>
        <dbReference type="EMBL" id="BBZ33162.1"/>
    </source>
</evidence>